<evidence type="ECO:0000313" key="3">
    <source>
        <dbReference type="Proteomes" id="UP000039865"/>
    </source>
</evidence>
<keyword evidence="3" id="KW-1185">Reference proteome</keyword>
<reference evidence="2 3" key="1">
    <citation type="submission" date="2014-06" db="EMBL/GenBank/DDBJ databases">
        <authorList>
            <person name="Swart Estienne"/>
        </authorList>
    </citation>
    <scope>NUCLEOTIDE SEQUENCE [LARGE SCALE GENOMIC DNA]</scope>
    <source>
        <strain evidence="2 3">130c</strain>
    </source>
</reference>
<dbReference type="EMBL" id="CCKQ01015548">
    <property type="protein sequence ID" value="CDW87366.1"/>
    <property type="molecule type" value="Genomic_DNA"/>
</dbReference>
<gene>
    <name evidence="2" type="primary">Contig4722.g5040</name>
    <name evidence="2" type="ORF">STYLEM_16469</name>
</gene>
<dbReference type="AlphaFoldDB" id="A0A078AZ07"/>
<protein>
    <submittedName>
        <fullName evidence="2">Uncharacterized protein</fullName>
    </submittedName>
</protein>
<sequence>MESKSNEKTQGSSLITPLSNFSVLSPDQFSQIGGYSQTGRGTSQYAGDRDAFSTKIQDVLRNIRDNGDKSWITVEYEGADSAVVSKSGDATILITTGAPNDKQSKFIQSQEYKDTYFKKFQKDPTEKTVTVANIRYNDGFWTEHQTLVVGIEVTGEAIIAGIGYFAIRALQQLMRQLVNKMYGAFEAEEELIITEEEAEGVISEEELELQFEMGSIESLELTLTAACMTFFVVAAIAIALYFITELLFKKFTHNFNIYNVTEQDLKLVFLVSKNTAQAGDKFQGTVLLPRAHQGEIDIGGGQKVKTDDYMVSYVNVVSNNDSTFLEGLSQFVALINNTPSAEKDSNLITIEAELTVHFITDNKILVQTTNKTSIDDLKADWDQVYADEKAVTEQTIDISSKFKATMTMDKLSGGEKNTYTSFLSVWDTIKFPNWKN</sequence>
<name>A0A078AZ07_STYLE</name>
<organism evidence="2 3">
    <name type="scientific">Stylonychia lemnae</name>
    <name type="common">Ciliate</name>
    <dbReference type="NCBI Taxonomy" id="5949"/>
    <lineage>
        <taxon>Eukaryota</taxon>
        <taxon>Sar</taxon>
        <taxon>Alveolata</taxon>
        <taxon>Ciliophora</taxon>
        <taxon>Intramacronucleata</taxon>
        <taxon>Spirotrichea</taxon>
        <taxon>Stichotrichia</taxon>
        <taxon>Sporadotrichida</taxon>
        <taxon>Oxytrichidae</taxon>
        <taxon>Stylonychinae</taxon>
        <taxon>Stylonychia</taxon>
    </lineage>
</organism>
<proteinExistence type="predicted"/>
<keyword evidence="1" id="KW-0812">Transmembrane</keyword>
<dbReference type="Proteomes" id="UP000039865">
    <property type="component" value="Unassembled WGS sequence"/>
</dbReference>
<evidence type="ECO:0000313" key="2">
    <source>
        <dbReference type="EMBL" id="CDW87366.1"/>
    </source>
</evidence>
<keyword evidence="1" id="KW-0472">Membrane</keyword>
<dbReference type="InParanoid" id="A0A078AZ07"/>
<keyword evidence="1" id="KW-1133">Transmembrane helix</keyword>
<evidence type="ECO:0000256" key="1">
    <source>
        <dbReference type="SAM" id="Phobius"/>
    </source>
</evidence>
<feature type="transmembrane region" description="Helical" evidence="1">
    <location>
        <begin position="221"/>
        <end position="243"/>
    </location>
</feature>
<accession>A0A078AZ07</accession>